<evidence type="ECO:0000256" key="1">
    <source>
        <dbReference type="SAM" id="Phobius"/>
    </source>
</evidence>
<proteinExistence type="predicted"/>
<accession>A0AAN9LZ86</accession>
<organism evidence="2 3">
    <name type="scientific">Canavalia gladiata</name>
    <name type="common">Sword bean</name>
    <name type="synonym">Dolichos gladiatus</name>
    <dbReference type="NCBI Taxonomy" id="3824"/>
    <lineage>
        <taxon>Eukaryota</taxon>
        <taxon>Viridiplantae</taxon>
        <taxon>Streptophyta</taxon>
        <taxon>Embryophyta</taxon>
        <taxon>Tracheophyta</taxon>
        <taxon>Spermatophyta</taxon>
        <taxon>Magnoliopsida</taxon>
        <taxon>eudicotyledons</taxon>
        <taxon>Gunneridae</taxon>
        <taxon>Pentapetalae</taxon>
        <taxon>rosids</taxon>
        <taxon>fabids</taxon>
        <taxon>Fabales</taxon>
        <taxon>Fabaceae</taxon>
        <taxon>Papilionoideae</taxon>
        <taxon>50 kb inversion clade</taxon>
        <taxon>NPAAA clade</taxon>
        <taxon>indigoferoid/millettioid clade</taxon>
        <taxon>Phaseoleae</taxon>
        <taxon>Canavalia</taxon>
    </lineage>
</organism>
<keyword evidence="1" id="KW-0472">Membrane</keyword>
<feature type="transmembrane region" description="Helical" evidence="1">
    <location>
        <begin position="12"/>
        <end position="29"/>
    </location>
</feature>
<comment type="caution">
    <text evidence="2">The sequence shown here is derived from an EMBL/GenBank/DDBJ whole genome shotgun (WGS) entry which is preliminary data.</text>
</comment>
<gene>
    <name evidence="2" type="ORF">VNO77_14234</name>
</gene>
<evidence type="ECO:0000313" key="3">
    <source>
        <dbReference type="Proteomes" id="UP001367508"/>
    </source>
</evidence>
<keyword evidence="3" id="KW-1185">Reference proteome</keyword>
<reference evidence="2 3" key="1">
    <citation type="submission" date="2024-01" db="EMBL/GenBank/DDBJ databases">
        <title>The genomes of 5 underutilized Papilionoideae crops provide insights into root nodulation and disease resistanc.</title>
        <authorList>
            <person name="Jiang F."/>
        </authorList>
    </citation>
    <scope>NUCLEOTIDE SEQUENCE [LARGE SCALE GENOMIC DNA]</scope>
    <source>
        <strain evidence="2">LVBAO_FW01</strain>
        <tissue evidence="2">Leaves</tissue>
    </source>
</reference>
<dbReference type="EMBL" id="JAYMYQ010000003">
    <property type="protein sequence ID" value="KAK7344531.1"/>
    <property type="molecule type" value="Genomic_DNA"/>
</dbReference>
<evidence type="ECO:0000313" key="2">
    <source>
        <dbReference type="EMBL" id="KAK7344531.1"/>
    </source>
</evidence>
<dbReference type="Proteomes" id="UP001367508">
    <property type="component" value="Unassembled WGS sequence"/>
</dbReference>
<sequence length="152" mass="17078">MHDIQKEWPNRIWPGLMVTAGPIAVLRAFHVAKVDIRLYHTQQLIDLQDLIVVISTLPSLRAGIMKVQGEIGPIVASHLCREQDLSFEELSLDVVKVLQKGYLSSKNGHPRYPVDSLPSVVSCINRRKIEEILVNLIFLALGTSSEQNILDF</sequence>
<protein>
    <submittedName>
        <fullName evidence="2">Uncharacterized protein</fullName>
    </submittedName>
</protein>
<name>A0AAN9LZ86_CANGL</name>
<dbReference type="AlphaFoldDB" id="A0AAN9LZ86"/>
<keyword evidence="1" id="KW-0812">Transmembrane</keyword>
<keyword evidence="1" id="KW-1133">Transmembrane helix</keyword>